<evidence type="ECO:0000313" key="10">
    <source>
        <dbReference type="Proteomes" id="UP001347796"/>
    </source>
</evidence>
<keyword evidence="7" id="KW-0175">Coiled coil</keyword>
<evidence type="ECO:0000256" key="5">
    <source>
        <dbReference type="ARBA" id="ARBA00022840"/>
    </source>
</evidence>
<organism evidence="9 10">
    <name type="scientific">Patella caerulea</name>
    <name type="common">Rayed Mediterranean limpet</name>
    <dbReference type="NCBI Taxonomy" id="87958"/>
    <lineage>
        <taxon>Eukaryota</taxon>
        <taxon>Metazoa</taxon>
        <taxon>Spiralia</taxon>
        <taxon>Lophotrochozoa</taxon>
        <taxon>Mollusca</taxon>
        <taxon>Gastropoda</taxon>
        <taxon>Patellogastropoda</taxon>
        <taxon>Patelloidea</taxon>
        <taxon>Patellidae</taxon>
        <taxon>Patella</taxon>
    </lineage>
</organism>
<keyword evidence="10" id="KW-1185">Reference proteome</keyword>
<evidence type="ECO:0000256" key="3">
    <source>
        <dbReference type="ARBA" id="ARBA00022741"/>
    </source>
</evidence>
<evidence type="ECO:0000256" key="7">
    <source>
        <dbReference type="SAM" id="Coils"/>
    </source>
</evidence>
<dbReference type="GO" id="GO:0005737">
    <property type="term" value="C:cytoplasm"/>
    <property type="evidence" value="ECO:0007669"/>
    <property type="project" value="TreeGrafter"/>
</dbReference>
<evidence type="ECO:0000313" key="9">
    <source>
        <dbReference type="EMBL" id="KAK6187737.1"/>
    </source>
</evidence>
<feature type="coiled-coil region" evidence="7">
    <location>
        <begin position="528"/>
        <end position="555"/>
    </location>
</feature>
<dbReference type="SMART" id="SM00220">
    <property type="entry name" value="S_TKc"/>
    <property type="match status" value="1"/>
</dbReference>
<dbReference type="GO" id="GO:0035556">
    <property type="term" value="P:intracellular signal transduction"/>
    <property type="evidence" value="ECO:0007669"/>
    <property type="project" value="TreeGrafter"/>
</dbReference>
<dbReference type="AlphaFoldDB" id="A0AAN8PWT7"/>
<dbReference type="InterPro" id="IPR000719">
    <property type="entry name" value="Prot_kinase_dom"/>
</dbReference>
<dbReference type="SUPFAM" id="SSF56112">
    <property type="entry name" value="Protein kinase-like (PK-like)"/>
    <property type="match status" value="1"/>
</dbReference>
<dbReference type="GO" id="GO:0005524">
    <property type="term" value="F:ATP binding"/>
    <property type="evidence" value="ECO:0007669"/>
    <property type="project" value="UniProtKB-UniRule"/>
</dbReference>
<reference evidence="9 10" key="1">
    <citation type="submission" date="2024-01" db="EMBL/GenBank/DDBJ databases">
        <title>The genome of the rayed Mediterranean limpet Patella caerulea (Linnaeus, 1758).</title>
        <authorList>
            <person name="Anh-Thu Weber A."/>
            <person name="Halstead-Nussloch G."/>
        </authorList>
    </citation>
    <scope>NUCLEOTIDE SEQUENCE [LARGE SCALE GENOMIC DNA]</scope>
    <source>
        <strain evidence="9">AATW-2023a</strain>
        <tissue evidence="9">Whole specimen</tissue>
    </source>
</reference>
<dbReference type="Proteomes" id="UP001347796">
    <property type="component" value="Unassembled WGS sequence"/>
</dbReference>
<protein>
    <recommendedName>
        <fullName evidence="8">Protein kinase domain-containing protein</fullName>
    </recommendedName>
</protein>
<comment type="caution">
    <text evidence="9">The sequence shown here is derived from an EMBL/GenBank/DDBJ whole genome shotgun (WGS) entry which is preliminary data.</text>
</comment>
<dbReference type="PANTHER" id="PTHR24346:SF82">
    <property type="entry name" value="KP78A-RELATED"/>
    <property type="match status" value="1"/>
</dbReference>
<feature type="binding site" evidence="6">
    <location>
        <position position="73"/>
    </location>
    <ligand>
        <name>ATP</name>
        <dbReference type="ChEBI" id="CHEBI:30616"/>
    </ligand>
</feature>
<evidence type="ECO:0000256" key="6">
    <source>
        <dbReference type="PROSITE-ProRule" id="PRU10141"/>
    </source>
</evidence>
<evidence type="ECO:0000256" key="4">
    <source>
        <dbReference type="ARBA" id="ARBA00022777"/>
    </source>
</evidence>
<sequence length="567" mass="63398">MDSKEEERYVANIIEFTGGFTVHVDEDAIKPQKKTKKSIQKFGYVLGATIGTGSYSKIKICHSKKLNGKVAVKIVHKKRLPAEYIDKFVPREIALLQKLEHPGVMQLIEVFETENTMYLVMDYMPHGDLLDYVNSVGSLHEADARRLFRQLVDVVSYLHGNQVYHRDIKLDNILLDENYNLRLSDFGFSRFNPQREELQTFCGSYSYAAPEILDGEKYNGAKIDIWSMGVCLYGMLNGKLPFRDTDADVLRECMKEKIKFYKHVSRDGRDLVRAILEPNVKKRYSIKDITYSNWMCRPIKTGGAMSMSSLAVAAVTSETTNRASLDLNTEHGFSCSQNTKEQKPNIVSGVLRSVAVNHSTGKSSVNLENVKMPLKKASSIEMTTGVSGPAGRRISVQLGIMPDVAPDVIKAEPTLTQTLAPIAEKPSGLVSKWGAAIGGEEAKSGKGKANFKKALKALTKFKCVVRVVTATKRFKRGPLTTILTIPQETAMERMIEKRQSLQSKDLKHLAHTDGAKVANMCSTDVRKASLLKKQSSQLMEESEKLRKEKVEKMENTFNILGSQCLNK</sequence>
<dbReference type="PROSITE" id="PS00108">
    <property type="entry name" value="PROTEIN_KINASE_ST"/>
    <property type="match status" value="1"/>
</dbReference>
<dbReference type="InterPro" id="IPR008271">
    <property type="entry name" value="Ser/Thr_kinase_AS"/>
</dbReference>
<gene>
    <name evidence="9" type="ORF">SNE40_005694</name>
</gene>
<dbReference type="InterPro" id="IPR011009">
    <property type="entry name" value="Kinase-like_dom_sf"/>
</dbReference>
<accession>A0AAN8PWT7</accession>
<keyword evidence="1" id="KW-0723">Serine/threonine-protein kinase</keyword>
<keyword evidence="4" id="KW-0418">Kinase</keyword>
<evidence type="ECO:0000256" key="2">
    <source>
        <dbReference type="ARBA" id="ARBA00022679"/>
    </source>
</evidence>
<keyword evidence="2" id="KW-0808">Transferase</keyword>
<dbReference type="EMBL" id="JAZGQO010000004">
    <property type="protein sequence ID" value="KAK6187737.1"/>
    <property type="molecule type" value="Genomic_DNA"/>
</dbReference>
<proteinExistence type="predicted"/>
<dbReference type="PROSITE" id="PS50011">
    <property type="entry name" value="PROTEIN_KINASE_DOM"/>
    <property type="match status" value="1"/>
</dbReference>
<dbReference type="PANTHER" id="PTHR24346">
    <property type="entry name" value="MAP/MICROTUBULE AFFINITY-REGULATING KINASE"/>
    <property type="match status" value="1"/>
</dbReference>
<feature type="domain" description="Protein kinase" evidence="8">
    <location>
        <begin position="44"/>
        <end position="295"/>
    </location>
</feature>
<dbReference type="FunFam" id="1.10.510.10:FF:000658">
    <property type="entry name" value="Protein CBG12184"/>
    <property type="match status" value="1"/>
</dbReference>
<keyword evidence="3 6" id="KW-0547">Nucleotide-binding</keyword>
<evidence type="ECO:0000259" key="8">
    <source>
        <dbReference type="PROSITE" id="PS50011"/>
    </source>
</evidence>
<name>A0AAN8PWT7_PATCE</name>
<evidence type="ECO:0000256" key="1">
    <source>
        <dbReference type="ARBA" id="ARBA00022527"/>
    </source>
</evidence>
<dbReference type="Pfam" id="PF00069">
    <property type="entry name" value="Pkinase"/>
    <property type="match status" value="1"/>
</dbReference>
<keyword evidence="5 6" id="KW-0067">ATP-binding</keyword>
<dbReference type="InterPro" id="IPR017441">
    <property type="entry name" value="Protein_kinase_ATP_BS"/>
</dbReference>
<dbReference type="Gene3D" id="1.10.510.10">
    <property type="entry name" value="Transferase(Phosphotransferase) domain 1"/>
    <property type="match status" value="1"/>
</dbReference>
<dbReference type="FunFam" id="3.30.200.20:FF:000042">
    <property type="entry name" value="Aurora kinase A"/>
    <property type="match status" value="1"/>
</dbReference>
<dbReference type="GO" id="GO:0004674">
    <property type="term" value="F:protein serine/threonine kinase activity"/>
    <property type="evidence" value="ECO:0007669"/>
    <property type="project" value="UniProtKB-KW"/>
</dbReference>
<dbReference type="CDD" id="cd14003">
    <property type="entry name" value="STKc_AMPK-like"/>
    <property type="match status" value="1"/>
</dbReference>
<dbReference type="PROSITE" id="PS00107">
    <property type="entry name" value="PROTEIN_KINASE_ATP"/>
    <property type="match status" value="1"/>
</dbReference>